<feature type="signal peptide" evidence="9">
    <location>
        <begin position="1"/>
        <end position="18"/>
    </location>
</feature>
<name>Q3ARS4_CHLCH</name>
<evidence type="ECO:0000256" key="8">
    <source>
        <dbReference type="HAMAP-Rule" id="MF_02204"/>
    </source>
</evidence>
<dbReference type="eggNOG" id="COG2885">
    <property type="taxonomic scope" value="Bacteria"/>
</dbReference>
<dbReference type="NCBIfam" id="TIGR02802">
    <property type="entry name" value="Pal_lipo"/>
    <property type="match status" value="1"/>
</dbReference>
<dbReference type="GO" id="GO:0051301">
    <property type="term" value="P:cell division"/>
    <property type="evidence" value="ECO:0007669"/>
    <property type="project" value="UniProtKB-KW"/>
</dbReference>
<keyword evidence="4 8" id="KW-0564">Palmitate</keyword>
<evidence type="ECO:0000256" key="2">
    <source>
        <dbReference type="ARBA" id="ARBA00022729"/>
    </source>
</evidence>
<reference evidence="11" key="1">
    <citation type="submission" date="2005-08" db="EMBL/GenBank/DDBJ databases">
        <title>Complete sequence of Chlorobium chlorochromatii CaD3.</title>
        <authorList>
            <person name="Copeland A."/>
            <person name="Lucas S."/>
            <person name="Lapidus A."/>
            <person name="Barry K."/>
            <person name="Detter J.C."/>
            <person name="Glavina T."/>
            <person name="Hammon N."/>
            <person name="Israni S."/>
            <person name="Pitluck S."/>
            <person name="Bryant D."/>
            <person name="Schmutz J."/>
            <person name="Larimer F."/>
            <person name="Land M."/>
            <person name="Kyrpides N."/>
            <person name="Ivanova N."/>
            <person name="Richardson P."/>
        </authorList>
    </citation>
    <scope>NUCLEOTIDE SEQUENCE [LARGE SCALE GENOMIC DNA]</scope>
    <source>
        <strain evidence="11">CaD3</strain>
    </source>
</reference>
<feature type="domain" description="OmpA-like" evidence="10">
    <location>
        <begin position="69"/>
        <end position="183"/>
    </location>
</feature>
<keyword evidence="1" id="KW-0132">Cell division</keyword>
<accession>Q3ARS4</accession>
<evidence type="ECO:0000256" key="4">
    <source>
        <dbReference type="ARBA" id="ARBA00023139"/>
    </source>
</evidence>
<dbReference type="HAMAP" id="MF_02204">
    <property type="entry name" value="Pal"/>
    <property type="match status" value="1"/>
</dbReference>
<dbReference type="HOGENOM" id="CLU_016890_9_0_10"/>
<keyword evidence="3 8" id="KW-0472">Membrane</keyword>
<comment type="similarity">
    <text evidence="8">Belongs to the Pal lipoprotein family.</text>
</comment>
<dbReference type="KEGG" id="cch:Cag_1039"/>
<evidence type="ECO:0000256" key="7">
    <source>
        <dbReference type="ARBA" id="ARBA00023306"/>
    </source>
</evidence>
<dbReference type="PANTHER" id="PTHR30329:SF21">
    <property type="entry name" value="LIPOPROTEIN YIAD-RELATED"/>
    <property type="match status" value="1"/>
</dbReference>
<evidence type="ECO:0000256" key="3">
    <source>
        <dbReference type="ARBA" id="ARBA00023136"/>
    </source>
</evidence>
<dbReference type="InterPro" id="IPR006664">
    <property type="entry name" value="OMP_bac"/>
</dbReference>
<comment type="subcellular location">
    <subcellularLocation>
        <location evidence="8">Cell outer membrane</location>
        <topology evidence="8">Lipid-anchor</topology>
    </subcellularLocation>
</comment>
<dbReference type="Pfam" id="PF00691">
    <property type="entry name" value="OmpA"/>
    <property type="match status" value="1"/>
</dbReference>
<keyword evidence="2 8" id="KW-0732">Signal</keyword>
<dbReference type="EMBL" id="CP000108">
    <property type="protein sequence ID" value="ABB28301.1"/>
    <property type="molecule type" value="Genomic_DNA"/>
</dbReference>
<dbReference type="InterPro" id="IPR036737">
    <property type="entry name" value="OmpA-like_sf"/>
</dbReference>
<dbReference type="InterPro" id="IPR039001">
    <property type="entry name" value="Pal"/>
</dbReference>
<proteinExistence type="inferred from homology"/>
<organism evidence="11">
    <name type="scientific">Chlorobium chlorochromatii (strain CaD3)</name>
    <dbReference type="NCBI Taxonomy" id="340177"/>
    <lineage>
        <taxon>Bacteria</taxon>
        <taxon>Pseudomonadati</taxon>
        <taxon>Chlorobiota</taxon>
        <taxon>Chlorobiia</taxon>
        <taxon>Chlorobiales</taxon>
        <taxon>Chlorobiaceae</taxon>
        <taxon>Chlorobium/Pelodictyon group</taxon>
        <taxon>Chlorobium</taxon>
    </lineage>
</organism>
<keyword evidence="6 8" id="KW-0449">Lipoprotein</keyword>
<gene>
    <name evidence="8" type="primary">pal</name>
    <name evidence="11" type="ordered locus">Cag_1039</name>
</gene>
<dbReference type="STRING" id="340177.Cag_1039"/>
<evidence type="ECO:0000256" key="9">
    <source>
        <dbReference type="SAM" id="SignalP"/>
    </source>
</evidence>
<evidence type="ECO:0000256" key="1">
    <source>
        <dbReference type="ARBA" id="ARBA00022618"/>
    </source>
</evidence>
<protein>
    <recommendedName>
        <fullName evidence="8">Peptidoglycan-associated lipoprotein</fullName>
        <shortName evidence="8">PAL</shortName>
    </recommendedName>
</protein>
<evidence type="ECO:0000256" key="6">
    <source>
        <dbReference type="ARBA" id="ARBA00023288"/>
    </source>
</evidence>
<dbReference type="SUPFAM" id="SSF103088">
    <property type="entry name" value="OmpA-like"/>
    <property type="match status" value="1"/>
</dbReference>
<sequence length="183" mass="19669">MKRLLRSLFIPATLLLGACCIEDDIVVAPAAVPAPVAVPAPKPTPAPAVVVVPAPVAVVVVAPVPPPLPKPIVLPALVDVFFDFNKSELGTTRNEQLKRNANWIKAHPTSNIIIEGHCDERGTNEYNIALGERRANSAKDYMVTLGVDPARLTTVSYGEEKPVAIGSTEEAWAQNRRVHFIAE</sequence>
<dbReference type="PANTHER" id="PTHR30329">
    <property type="entry name" value="STATOR ELEMENT OF FLAGELLAR MOTOR COMPLEX"/>
    <property type="match status" value="1"/>
</dbReference>
<dbReference type="InterPro" id="IPR050330">
    <property type="entry name" value="Bact_OuterMem_StrucFunc"/>
</dbReference>
<keyword evidence="5 8" id="KW-0998">Cell outer membrane</keyword>
<dbReference type="OrthoDB" id="9805336at2"/>
<dbReference type="PROSITE" id="PS51123">
    <property type="entry name" value="OMPA_2"/>
    <property type="match status" value="1"/>
</dbReference>
<evidence type="ECO:0000313" key="11">
    <source>
        <dbReference type="EMBL" id="ABB28301.1"/>
    </source>
</evidence>
<dbReference type="CDD" id="cd07185">
    <property type="entry name" value="OmpA_C-like"/>
    <property type="match status" value="1"/>
</dbReference>
<dbReference type="Gene3D" id="3.30.1330.60">
    <property type="entry name" value="OmpA-like domain"/>
    <property type="match status" value="1"/>
</dbReference>
<dbReference type="InterPro" id="IPR006665">
    <property type="entry name" value="OmpA-like"/>
</dbReference>
<dbReference type="AlphaFoldDB" id="Q3ARS4"/>
<evidence type="ECO:0000259" key="10">
    <source>
        <dbReference type="PROSITE" id="PS51123"/>
    </source>
</evidence>
<dbReference type="GO" id="GO:0009279">
    <property type="term" value="C:cell outer membrane"/>
    <property type="evidence" value="ECO:0007669"/>
    <property type="project" value="UniProtKB-SubCell"/>
</dbReference>
<dbReference type="PRINTS" id="PR01021">
    <property type="entry name" value="OMPADOMAIN"/>
</dbReference>
<feature type="chain" id="PRO_5004224070" description="Peptidoglycan-associated lipoprotein" evidence="9">
    <location>
        <begin position="19"/>
        <end position="183"/>
    </location>
</feature>
<dbReference type="InterPro" id="IPR014169">
    <property type="entry name" value="Pal_lipo_C"/>
</dbReference>
<evidence type="ECO:0000256" key="5">
    <source>
        <dbReference type="ARBA" id="ARBA00023237"/>
    </source>
</evidence>
<keyword evidence="7" id="KW-0131">Cell cycle</keyword>
<dbReference type="PROSITE" id="PS51257">
    <property type="entry name" value="PROKAR_LIPOPROTEIN"/>
    <property type="match status" value="1"/>
</dbReference>